<organism evidence="3 4">
    <name type="scientific">Ectocarpus siliculosus</name>
    <name type="common">Brown alga</name>
    <name type="synonym">Conferva siliculosa</name>
    <dbReference type="NCBI Taxonomy" id="2880"/>
    <lineage>
        <taxon>Eukaryota</taxon>
        <taxon>Sar</taxon>
        <taxon>Stramenopiles</taxon>
        <taxon>Ochrophyta</taxon>
        <taxon>PX clade</taxon>
        <taxon>Phaeophyceae</taxon>
        <taxon>Ectocarpales</taxon>
        <taxon>Ectocarpaceae</taxon>
        <taxon>Ectocarpus</taxon>
    </lineage>
</organism>
<proteinExistence type="predicted"/>
<feature type="region of interest" description="Disordered" evidence="1">
    <location>
        <begin position="201"/>
        <end position="238"/>
    </location>
</feature>
<keyword evidence="4" id="KW-1185">Reference proteome</keyword>
<evidence type="ECO:0000256" key="2">
    <source>
        <dbReference type="SAM" id="SignalP"/>
    </source>
</evidence>
<feature type="compositionally biased region" description="Gly residues" evidence="1">
    <location>
        <begin position="131"/>
        <end position="143"/>
    </location>
</feature>
<feature type="signal peptide" evidence="2">
    <location>
        <begin position="1"/>
        <end position="24"/>
    </location>
</feature>
<reference evidence="3 4" key="1">
    <citation type="journal article" date="2010" name="Nature">
        <title>The Ectocarpus genome and the independent evolution of multicellularity in brown algae.</title>
        <authorList>
            <person name="Cock J.M."/>
            <person name="Sterck L."/>
            <person name="Rouze P."/>
            <person name="Scornet D."/>
            <person name="Allen A.E."/>
            <person name="Amoutzias G."/>
            <person name="Anthouard V."/>
            <person name="Artiguenave F."/>
            <person name="Aury J.M."/>
            <person name="Badger J.H."/>
            <person name="Beszteri B."/>
            <person name="Billiau K."/>
            <person name="Bonnet E."/>
            <person name="Bothwell J.H."/>
            <person name="Bowler C."/>
            <person name="Boyen C."/>
            <person name="Brownlee C."/>
            <person name="Carrano C.J."/>
            <person name="Charrier B."/>
            <person name="Cho G.Y."/>
            <person name="Coelho S.M."/>
            <person name="Collen J."/>
            <person name="Corre E."/>
            <person name="Da Silva C."/>
            <person name="Delage L."/>
            <person name="Delaroque N."/>
            <person name="Dittami S.M."/>
            <person name="Doulbeau S."/>
            <person name="Elias M."/>
            <person name="Farnham G."/>
            <person name="Gachon C.M."/>
            <person name="Gschloessl B."/>
            <person name="Heesch S."/>
            <person name="Jabbari K."/>
            <person name="Jubin C."/>
            <person name="Kawai H."/>
            <person name="Kimura K."/>
            <person name="Kloareg B."/>
            <person name="Kupper F.C."/>
            <person name="Lang D."/>
            <person name="Le Bail A."/>
            <person name="Leblanc C."/>
            <person name="Lerouge P."/>
            <person name="Lohr M."/>
            <person name="Lopez P.J."/>
            <person name="Martens C."/>
            <person name="Maumus F."/>
            <person name="Michel G."/>
            <person name="Miranda-Saavedra D."/>
            <person name="Morales J."/>
            <person name="Moreau H."/>
            <person name="Motomura T."/>
            <person name="Nagasato C."/>
            <person name="Napoli C.A."/>
            <person name="Nelson D.R."/>
            <person name="Nyvall-Collen P."/>
            <person name="Peters A.F."/>
            <person name="Pommier C."/>
            <person name="Potin P."/>
            <person name="Poulain J."/>
            <person name="Quesneville H."/>
            <person name="Read B."/>
            <person name="Rensing S.A."/>
            <person name="Ritter A."/>
            <person name="Rousvoal S."/>
            <person name="Samanta M."/>
            <person name="Samson G."/>
            <person name="Schroeder D.C."/>
            <person name="Segurens B."/>
            <person name="Strittmatter M."/>
            <person name="Tonon T."/>
            <person name="Tregear J.W."/>
            <person name="Valentin K."/>
            <person name="von Dassow P."/>
            <person name="Yamagishi T."/>
            <person name="Van de Peer Y."/>
            <person name="Wincker P."/>
        </authorList>
    </citation>
    <scope>NUCLEOTIDE SEQUENCE [LARGE SCALE GENOMIC DNA]</scope>
    <source>
        <strain evidence="4">Ec32 / CCAP1310/4</strain>
    </source>
</reference>
<feature type="compositionally biased region" description="Gly residues" evidence="1">
    <location>
        <begin position="150"/>
        <end position="162"/>
    </location>
</feature>
<feature type="compositionally biased region" description="Low complexity" evidence="1">
    <location>
        <begin position="207"/>
        <end position="238"/>
    </location>
</feature>
<evidence type="ECO:0000313" key="4">
    <source>
        <dbReference type="Proteomes" id="UP000002630"/>
    </source>
</evidence>
<keyword evidence="2" id="KW-0732">Signal</keyword>
<dbReference type="EMBL" id="FN648841">
    <property type="protein sequence ID" value="CBN77716.1"/>
    <property type="molecule type" value="Genomic_DNA"/>
</dbReference>
<gene>
    <name evidence="3" type="ORF">Esi_0062_0066</name>
</gene>
<dbReference type="InParanoid" id="D8LR43"/>
<dbReference type="EMBL" id="FN649741">
    <property type="protein sequence ID" value="CBN77716.1"/>
    <property type="molecule type" value="Genomic_DNA"/>
</dbReference>
<evidence type="ECO:0000313" key="3">
    <source>
        <dbReference type="EMBL" id="CBN77716.1"/>
    </source>
</evidence>
<accession>D8LR43</accession>
<protein>
    <submittedName>
        <fullName evidence="3">Uncharacterized protein</fullName>
    </submittedName>
</protein>
<feature type="region of interest" description="Disordered" evidence="1">
    <location>
        <begin position="123"/>
        <end position="188"/>
    </location>
</feature>
<dbReference type="Proteomes" id="UP000002630">
    <property type="component" value="Linkage Group LG16"/>
</dbReference>
<dbReference type="OrthoDB" id="218842at2759"/>
<evidence type="ECO:0000256" key="1">
    <source>
        <dbReference type="SAM" id="MobiDB-lite"/>
    </source>
</evidence>
<name>D8LR43_ECTSI</name>
<sequence length="331" mass="32329">MKLMGAAAAAAVAAVCCLAELGSAQSCCSQDSDCTELLSPADIEHNSIFSKTVECDQDCPGLINCNMFGICEQCRGCFETCEGAMLFMEKTGSPAEYITFCSGIGIADMAQCEDDVYGSGAGSGSMSSGGSASGSGSGAGGGSEMSQGGSAYGSGSGAGGGSMSSTASGAGSGSGGIAGDSASGSALDSASEGVTAEYGSGNGSGAGSMSSSTGIASGSADASGAGSTSSSTATASGSGDASRVAEIEGCDCGTAELEPAFAAYFCENGKSMYCDLECVDGSDPDDVLFPSMGGLWCQPEGWEGCRMCKFDCTDYEGDFCVPCPSGLKNWC</sequence>
<feature type="compositionally biased region" description="Low complexity" evidence="1">
    <location>
        <begin position="179"/>
        <end position="188"/>
    </location>
</feature>
<feature type="chain" id="PRO_5003117414" evidence="2">
    <location>
        <begin position="25"/>
        <end position="331"/>
    </location>
</feature>
<dbReference type="AlphaFoldDB" id="D8LR43"/>